<reference evidence="1 2" key="1">
    <citation type="journal article" date="2015" name="Stand. Genomic Sci.">
        <title>Genomic Encyclopedia of Bacterial and Archaeal Type Strains, Phase III: the genomes of soil and plant-associated and newly described type strains.</title>
        <authorList>
            <person name="Whitman W.B."/>
            <person name="Woyke T."/>
            <person name="Klenk H.P."/>
            <person name="Zhou Y."/>
            <person name="Lilburn T.G."/>
            <person name="Beck B.J."/>
            <person name="De Vos P."/>
            <person name="Vandamme P."/>
            <person name="Eisen J.A."/>
            <person name="Garrity G."/>
            <person name="Hugenholtz P."/>
            <person name="Kyrpides N.C."/>
        </authorList>
    </citation>
    <scope>NUCLEOTIDE SEQUENCE [LARGE SCALE GENOMIC DNA]</scope>
    <source>
        <strain evidence="1 2">CGMCC 1.5364</strain>
    </source>
</reference>
<evidence type="ECO:0000313" key="2">
    <source>
        <dbReference type="Proteomes" id="UP000316225"/>
    </source>
</evidence>
<dbReference type="InterPro" id="IPR008018">
    <property type="entry name" value="Phage_tail_attach_FII"/>
</dbReference>
<dbReference type="Gene3D" id="2.40.10.180">
    <property type="entry name" value="Phage tail proteins"/>
    <property type="match status" value="1"/>
</dbReference>
<dbReference type="EMBL" id="VLKU01000005">
    <property type="protein sequence ID" value="TWI34306.1"/>
    <property type="molecule type" value="Genomic_DNA"/>
</dbReference>
<dbReference type="Proteomes" id="UP000316225">
    <property type="component" value="Unassembled WGS sequence"/>
</dbReference>
<protein>
    <recommendedName>
        <fullName evidence="3">Head-tail joining protein</fullName>
    </recommendedName>
</protein>
<organism evidence="1 2">
    <name type="scientific">Paracoccus sulfuroxidans</name>
    <dbReference type="NCBI Taxonomy" id="384678"/>
    <lineage>
        <taxon>Bacteria</taxon>
        <taxon>Pseudomonadati</taxon>
        <taxon>Pseudomonadota</taxon>
        <taxon>Alphaproteobacteria</taxon>
        <taxon>Rhodobacterales</taxon>
        <taxon>Paracoccaceae</taxon>
        <taxon>Paracoccus</taxon>
    </lineage>
</organism>
<dbReference type="GO" id="GO:0019068">
    <property type="term" value="P:virion assembly"/>
    <property type="evidence" value="ECO:0007669"/>
    <property type="project" value="InterPro"/>
</dbReference>
<keyword evidence="2" id="KW-1185">Reference proteome</keyword>
<sequence length="112" mass="12228">MTALFTGMTRLLAGTFGDWVFFQPRSGPTRGIRSIFRESPIAVSGADGQDLMIEAPTWRVARDLAPEVARDDVITVPDGRSFRVMVVHKNGSPSADAFWICELHALNPADAP</sequence>
<dbReference type="RefSeq" id="WP_145397647.1">
    <property type="nucleotide sequence ID" value="NZ_VLKU01000005.1"/>
</dbReference>
<dbReference type="Pfam" id="PF05354">
    <property type="entry name" value="Phage_attach"/>
    <property type="match status" value="1"/>
</dbReference>
<evidence type="ECO:0000313" key="1">
    <source>
        <dbReference type="EMBL" id="TWI34306.1"/>
    </source>
</evidence>
<name>A0A562NRI1_9RHOB</name>
<dbReference type="OrthoDB" id="7693309at2"/>
<dbReference type="InterPro" id="IPR053734">
    <property type="entry name" value="Phage_Head-Tail_Connect_sf"/>
</dbReference>
<dbReference type="AlphaFoldDB" id="A0A562NRI1"/>
<proteinExistence type="predicted"/>
<gene>
    <name evidence="1" type="ORF">IQ24_01821</name>
</gene>
<comment type="caution">
    <text evidence="1">The sequence shown here is derived from an EMBL/GenBank/DDBJ whole genome shotgun (WGS) entry which is preliminary data.</text>
</comment>
<evidence type="ECO:0008006" key="3">
    <source>
        <dbReference type="Google" id="ProtNLM"/>
    </source>
</evidence>
<accession>A0A562NRI1</accession>